<evidence type="ECO:0000313" key="1">
    <source>
        <dbReference type="EMBL" id="GAI20123.1"/>
    </source>
</evidence>
<protein>
    <recommendedName>
        <fullName evidence="2">Bacterial surface antigen (D15) domain-containing protein</fullName>
    </recommendedName>
</protein>
<gene>
    <name evidence="1" type="ORF">S06H3_27305</name>
</gene>
<accession>X1LM14</accession>
<proteinExistence type="predicted"/>
<dbReference type="AlphaFoldDB" id="X1LM14"/>
<comment type="caution">
    <text evidence="1">The sequence shown here is derived from an EMBL/GenBank/DDBJ whole genome shotgun (WGS) entry which is preliminary data.</text>
</comment>
<name>X1LM14_9ZZZZ</name>
<evidence type="ECO:0008006" key="2">
    <source>
        <dbReference type="Google" id="ProtNLM"/>
    </source>
</evidence>
<dbReference type="EMBL" id="BARV01015830">
    <property type="protein sequence ID" value="GAI20123.1"/>
    <property type="molecule type" value="Genomic_DNA"/>
</dbReference>
<sequence>MVLILFFFNLYYVDQPYPDVLEHGEFELQLRFGPGGEILGFFNIGVLNRFGFGISYGASNLIGAGDPNFYELPGVQVKIAVIEQGFAVPQVLFGFDNQGYGGYDSARYVIMSKGLYCQIGKTLSWPNIEFVPSFGINYCFEKDNRLDLFFGMKTLFG</sequence>
<feature type="non-terminal residue" evidence="1">
    <location>
        <position position="157"/>
    </location>
</feature>
<organism evidence="1">
    <name type="scientific">marine sediment metagenome</name>
    <dbReference type="NCBI Taxonomy" id="412755"/>
    <lineage>
        <taxon>unclassified sequences</taxon>
        <taxon>metagenomes</taxon>
        <taxon>ecological metagenomes</taxon>
    </lineage>
</organism>
<reference evidence="1" key="1">
    <citation type="journal article" date="2014" name="Front. Microbiol.">
        <title>High frequency of phylogenetically diverse reductive dehalogenase-homologous genes in deep subseafloor sedimentary metagenomes.</title>
        <authorList>
            <person name="Kawai M."/>
            <person name="Futagami T."/>
            <person name="Toyoda A."/>
            <person name="Takaki Y."/>
            <person name="Nishi S."/>
            <person name="Hori S."/>
            <person name="Arai W."/>
            <person name="Tsubouchi T."/>
            <person name="Morono Y."/>
            <person name="Uchiyama I."/>
            <person name="Ito T."/>
            <person name="Fujiyama A."/>
            <person name="Inagaki F."/>
            <person name="Takami H."/>
        </authorList>
    </citation>
    <scope>NUCLEOTIDE SEQUENCE</scope>
    <source>
        <strain evidence="1">Expedition CK06-06</strain>
    </source>
</reference>